<dbReference type="NCBIfam" id="NF037997">
    <property type="entry name" value="Na_Pi_symport"/>
    <property type="match status" value="1"/>
</dbReference>
<feature type="transmembrane region" description="Helical" evidence="6">
    <location>
        <begin position="55"/>
        <end position="80"/>
    </location>
</feature>
<evidence type="ECO:0000313" key="8">
    <source>
        <dbReference type="Proteomes" id="UP000241421"/>
    </source>
</evidence>
<dbReference type="GO" id="GO:0005436">
    <property type="term" value="F:sodium:phosphate symporter activity"/>
    <property type="evidence" value="ECO:0007669"/>
    <property type="project" value="InterPro"/>
</dbReference>
<comment type="subcellular location">
    <subcellularLocation>
        <location evidence="1">Cell membrane</location>
        <topology evidence="1">Multi-pass membrane protein</topology>
    </subcellularLocation>
</comment>
<evidence type="ECO:0000256" key="2">
    <source>
        <dbReference type="ARBA" id="ARBA00022475"/>
    </source>
</evidence>
<keyword evidence="4 6" id="KW-1133">Transmembrane helix</keyword>
<keyword evidence="8" id="KW-1185">Reference proteome</keyword>
<evidence type="ECO:0000256" key="3">
    <source>
        <dbReference type="ARBA" id="ARBA00022692"/>
    </source>
</evidence>
<dbReference type="Proteomes" id="UP000241421">
    <property type="component" value="Unassembled WGS sequence"/>
</dbReference>
<dbReference type="OrthoDB" id="9763003at2"/>
<feature type="transmembrane region" description="Helical" evidence="6">
    <location>
        <begin position="287"/>
        <end position="306"/>
    </location>
</feature>
<feature type="transmembrane region" description="Helical" evidence="6">
    <location>
        <begin position="137"/>
        <end position="155"/>
    </location>
</feature>
<dbReference type="Pfam" id="PF02690">
    <property type="entry name" value="Na_Pi_cotrans"/>
    <property type="match status" value="2"/>
</dbReference>
<dbReference type="PANTHER" id="PTHR10010">
    <property type="entry name" value="SOLUTE CARRIER FAMILY 34 SODIUM PHOSPHATE , MEMBER 2-RELATED"/>
    <property type="match status" value="1"/>
</dbReference>
<feature type="transmembrane region" description="Helical" evidence="6">
    <location>
        <begin position="249"/>
        <end position="267"/>
    </location>
</feature>
<proteinExistence type="predicted"/>
<evidence type="ECO:0000256" key="1">
    <source>
        <dbReference type="ARBA" id="ARBA00004651"/>
    </source>
</evidence>
<feature type="transmembrane region" description="Helical" evidence="6">
    <location>
        <begin position="218"/>
        <end position="237"/>
    </location>
</feature>
<dbReference type="InterPro" id="IPR003841">
    <property type="entry name" value="Na/Pi_transpt"/>
</dbReference>
<keyword evidence="2" id="KW-1003">Cell membrane</keyword>
<comment type="caution">
    <text evidence="7">The sequence shown here is derived from an EMBL/GenBank/DDBJ whole genome shotgun (WGS) entry which is preliminary data.</text>
</comment>
<feature type="transmembrane region" description="Helical" evidence="6">
    <location>
        <begin position="167"/>
        <end position="189"/>
    </location>
</feature>
<reference evidence="7 8" key="1">
    <citation type="submission" date="2018-04" db="EMBL/GenBank/DDBJ databases">
        <title>Massilia violaceinigra sp. nov., a novel purple-pigmented bacterium isolated from Tianshan glacier, Xinjiang, China.</title>
        <authorList>
            <person name="Wang H."/>
        </authorList>
    </citation>
    <scope>NUCLEOTIDE SEQUENCE [LARGE SCALE GENOMIC DNA]</scope>
    <source>
        <strain evidence="7 8">B448-2</strain>
    </source>
</reference>
<evidence type="ECO:0000313" key="7">
    <source>
        <dbReference type="EMBL" id="PWF46058.1"/>
    </source>
</evidence>
<dbReference type="AlphaFoldDB" id="A0A2U2HID1"/>
<dbReference type="GO" id="GO:0005886">
    <property type="term" value="C:plasma membrane"/>
    <property type="evidence" value="ECO:0007669"/>
    <property type="project" value="UniProtKB-SubCell"/>
</dbReference>
<organism evidence="7 8">
    <name type="scientific">Massilia glaciei</name>
    <dbReference type="NCBI Taxonomy" id="1524097"/>
    <lineage>
        <taxon>Bacteria</taxon>
        <taxon>Pseudomonadati</taxon>
        <taxon>Pseudomonadota</taxon>
        <taxon>Betaproteobacteria</taxon>
        <taxon>Burkholderiales</taxon>
        <taxon>Oxalobacteraceae</taxon>
        <taxon>Telluria group</taxon>
        <taxon>Massilia</taxon>
    </lineage>
</organism>
<dbReference type="EMBL" id="PXWF02000246">
    <property type="protein sequence ID" value="PWF46058.1"/>
    <property type="molecule type" value="Genomic_DNA"/>
</dbReference>
<name>A0A2U2HID1_9BURK</name>
<dbReference type="PANTHER" id="PTHR10010:SF46">
    <property type="entry name" value="SODIUM-DEPENDENT PHOSPHATE TRANSPORT PROTEIN 2B"/>
    <property type="match status" value="1"/>
</dbReference>
<evidence type="ECO:0000256" key="5">
    <source>
        <dbReference type="ARBA" id="ARBA00023136"/>
    </source>
</evidence>
<sequence length="548" mass="56901">MNLSNMIGPLTGGIGLFLLGMWLMTDGMKMAAGPALERILANATRTRLRGLGSGILVTSVVQSSSAVTVAAIGFVNAGLLTLGQSLWVLFGANVGTSMTGWLVAAAGMGFKIEAAALPLVGVGMLLHLTGGRRRRGAIGMAIAGFGILFLGIDILKTGFTDVAGRFALPAVGGALGVVMHVFAGLVLTVMMQSSSAALAVALTAAQGGLLPLEAAAAVVIGANLGTTVTAVIAAVGATVNARRAAAAHVMFNVLTGALALLILPWLLDGIIVLRDMLALDRAPGITLALFHTTFNVLGVFLMWPLAGRLTTFLQARFRSHEEDMARPHFLDQNLVAVPSLAVIALERELGRLGAMAVGMLRSAMAGEAATDDAESRAQVVGTLKLAIGKFVQGLNRASMSDETSHRLSRLLRVLRYYDSVAQLARAMAATACEPPASADRLLQQVRGWLAQVDLLCAQALVSRGPALMAMAAAADGVEAAYQALKAELLQAGAEGEIDIGSMESLLQRCSLARRGMQQAIKAANVLSHLDDPWEPARAADGTDDEADD</sequence>
<evidence type="ECO:0000256" key="6">
    <source>
        <dbReference type="SAM" id="Phobius"/>
    </source>
</evidence>
<feature type="transmembrane region" description="Helical" evidence="6">
    <location>
        <begin position="6"/>
        <end position="24"/>
    </location>
</feature>
<evidence type="ECO:0000256" key="4">
    <source>
        <dbReference type="ARBA" id="ARBA00022989"/>
    </source>
</evidence>
<gene>
    <name evidence="7" type="ORF">C7C56_016845</name>
</gene>
<feature type="transmembrane region" description="Helical" evidence="6">
    <location>
        <begin position="100"/>
        <end position="125"/>
    </location>
</feature>
<keyword evidence="3 6" id="KW-0812">Transmembrane</keyword>
<protein>
    <submittedName>
        <fullName evidence="7">Na/Pi cotransporter family protein</fullName>
    </submittedName>
</protein>
<accession>A0A2U2HID1</accession>
<dbReference type="GO" id="GO:0044341">
    <property type="term" value="P:sodium-dependent phosphate transport"/>
    <property type="evidence" value="ECO:0007669"/>
    <property type="project" value="InterPro"/>
</dbReference>
<keyword evidence="5 6" id="KW-0472">Membrane</keyword>